<evidence type="ECO:0000256" key="5">
    <source>
        <dbReference type="ARBA" id="ARBA00023136"/>
    </source>
</evidence>
<dbReference type="AlphaFoldDB" id="W4QNE5"/>
<dbReference type="EMBL" id="BAUV01000003">
    <property type="protein sequence ID" value="GAE33635.1"/>
    <property type="molecule type" value="Genomic_DNA"/>
</dbReference>
<dbReference type="STRING" id="1236973.JCM9157_654"/>
<keyword evidence="3 6" id="KW-0812">Transmembrane</keyword>
<accession>W4QNE5</accession>
<dbReference type="RefSeq" id="WP_035661997.1">
    <property type="nucleotide sequence ID" value="NZ_BAUV01000003.1"/>
</dbReference>
<evidence type="ECO:0000256" key="4">
    <source>
        <dbReference type="ARBA" id="ARBA00022989"/>
    </source>
</evidence>
<comment type="caution">
    <text evidence="7">The sequence shown here is derived from an EMBL/GenBank/DDBJ whole genome shotgun (WGS) entry which is preliminary data.</text>
</comment>
<dbReference type="GO" id="GO:0005886">
    <property type="term" value="C:plasma membrane"/>
    <property type="evidence" value="ECO:0007669"/>
    <property type="project" value="UniProtKB-SubCell"/>
</dbReference>
<dbReference type="PANTHER" id="PTHR40035:SF1">
    <property type="entry name" value="ATP SYNTHASE PROTEIN I"/>
    <property type="match status" value="1"/>
</dbReference>
<reference evidence="7 8" key="1">
    <citation type="journal article" date="2014" name="Genome Announc.">
        <title>Draft Genome Sequences of Three Alkaliphilic Bacillus Strains, Bacillus wakoensis JCM 9140T, Bacillus akibai JCM 9157T, and Bacillus hemicellulosilyticus JCM 9152T.</title>
        <authorList>
            <person name="Yuki M."/>
            <person name="Oshima K."/>
            <person name="Suda W."/>
            <person name="Oshida Y."/>
            <person name="Kitamura K."/>
            <person name="Iida T."/>
            <person name="Hattori M."/>
            <person name="Ohkuma M."/>
        </authorList>
    </citation>
    <scope>NUCLEOTIDE SEQUENCE [LARGE SCALE GENOMIC DNA]</scope>
    <source>
        <strain evidence="7 8">JCM 9157</strain>
    </source>
</reference>
<dbReference type="Proteomes" id="UP000018896">
    <property type="component" value="Unassembled WGS sequence"/>
</dbReference>
<protein>
    <submittedName>
        <fullName evidence="7">ATP synthase protein I</fullName>
    </submittedName>
</protein>
<dbReference type="Pfam" id="PF03899">
    <property type="entry name" value="ATP-synt_I"/>
    <property type="match status" value="1"/>
</dbReference>
<keyword evidence="4 6" id="KW-1133">Transmembrane helix</keyword>
<proteinExistence type="predicted"/>
<feature type="transmembrane region" description="Helical" evidence="6">
    <location>
        <begin position="35"/>
        <end position="53"/>
    </location>
</feature>
<dbReference type="InterPro" id="IPR039072">
    <property type="entry name" value="ATP_synth_I_Bacilli"/>
</dbReference>
<evidence type="ECO:0000256" key="3">
    <source>
        <dbReference type="ARBA" id="ARBA00022692"/>
    </source>
</evidence>
<feature type="transmembrane region" description="Helical" evidence="6">
    <location>
        <begin position="102"/>
        <end position="124"/>
    </location>
</feature>
<sequence length="130" mass="14532">MMSLDGRMKRYTIIVTVIIVVLIMGYLLTSFKPQFLGLIIGLAFSYLSLWTTFRKAKVIGEVASGLNKFSMFSYTIAGFGVLIRFGLAILCVWLAITYPNQLHLISVIAGFALIYVIIMADILIESGRKR</sequence>
<evidence type="ECO:0000256" key="6">
    <source>
        <dbReference type="SAM" id="Phobius"/>
    </source>
</evidence>
<keyword evidence="8" id="KW-1185">Reference proteome</keyword>
<name>W4QNE5_HALA3</name>
<dbReference type="InterPro" id="IPR005598">
    <property type="entry name" value="ATP_synth_I"/>
</dbReference>
<organism evidence="7 8">
    <name type="scientific">Halalkalibacter akibai (strain ATCC 43226 / DSM 21942 / CIP 109018 / JCM 9157 / 1139)</name>
    <name type="common">Bacillus akibai</name>
    <dbReference type="NCBI Taxonomy" id="1236973"/>
    <lineage>
        <taxon>Bacteria</taxon>
        <taxon>Bacillati</taxon>
        <taxon>Bacillota</taxon>
        <taxon>Bacilli</taxon>
        <taxon>Bacillales</taxon>
        <taxon>Bacillaceae</taxon>
        <taxon>Halalkalibacter</taxon>
    </lineage>
</organism>
<evidence type="ECO:0000313" key="7">
    <source>
        <dbReference type="EMBL" id="GAE33635.1"/>
    </source>
</evidence>
<dbReference type="PANTHER" id="PTHR40035">
    <property type="entry name" value="ATP SYNTHASE PROTEIN I"/>
    <property type="match status" value="1"/>
</dbReference>
<evidence type="ECO:0000256" key="2">
    <source>
        <dbReference type="ARBA" id="ARBA00022475"/>
    </source>
</evidence>
<feature type="transmembrane region" description="Helical" evidence="6">
    <location>
        <begin position="12"/>
        <end position="29"/>
    </location>
</feature>
<comment type="subcellular location">
    <subcellularLocation>
        <location evidence="1">Cell membrane</location>
        <topology evidence="1">Multi-pass membrane protein</topology>
    </subcellularLocation>
</comment>
<feature type="transmembrane region" description="Helical" evidence="6">
    <location>
        <begin position="74"/>
        <end position="96"/>
    </location>
</feature>
<evidence type="ECO:0000256" key="1">
    <source>
        <dbReference type="ARBA" id="ARBA00004651"/>
    </source>
</evidence>
<keyword evidence="2" id="KW-1003">Cell membrane</keyword>
<keyword evidence="5 6" id="KW-0472">Membrane</keyword>
<gene>
    <name evidence="7" type="ORF">JCM9157_654</name>
</gene>
<dbReference type="OrthoDB" id="2355635at2"/>
<evidence type="ECO:0000313" key="8">
    <source>
        <dbReference type="Proteomes" id="UP000018896"/>
    </source>
</evidence>